<name>A0AAF1AJG7_DAUCS</name>
<evidence type="ECO:0000313" key="1">
    <source>
        <dbReference type="EMBL" id="WOG84838.1"/>
    </source>
</evidence>
<keyword evidence="2" id="KW-1185">Reference proteome</keyword>
<dbReference type="InterPro" id="IPR025886">
    <property type="entry name" value="PP2-like"/>
</dbReference>
<reference evidence="1" key="1">
    <citation type="journal article" date="2016" name="Nat. Genet.">
        <title>A high-quality carrot genome assembly provides new insights into carotenoid accumulation and asterid genome evolution.</title>
        <authorList>
            <person name="Iorizzo M."/>
            <person name="Ellison S."/>
            <person name="Senalik D."/>
            <person name="Zeng P."/>
            <person name="Satapoomin P."/>
            <person name="Huang J."/>
            <person name="Bowman M."/>
            <person name="Iovene M."/>
            <person name="Sanseverino W."/>
            <person name="Cavagnaro P."/>
            <person name="Yildiz M."/>
            <person name="Macko-Podgorni A."/>
            <person name="Moranska E."/>
            <person name="Grzebelus E."/>
            <person name="Grzebelus D."/>
            <person name="Ashrafi H."/>
            <person name="Zheng Z."/>
            <person name="Cheng S."/>
            <person name="Spooner D."/>
            <person name="Van Deynze A."/>
            <person name="Simon P."/>
        </authorList>
    </citation>
    <scope>NUCLEOTIDE SEQUENCE</scope>
    <source>
        <tissue evidence="1">Leaf</tissue>
    </source>
</reference>
<reference evidence="1" key="2">
    <citation type="submission" date="2022-03" db="EMBL/GenBank/DDBJ databases">
        <title>Draft title - Genomic analysis of global carrot germplasm unveils the trajectory of domestication and the origin of high carotenoid orange carrot.</title>
        <authorList>
            <person name="Iorizzo M."/>
            <person name="Ellison S."/>
            <person name="Senalik D."/>
            <person name="Macko-Podgorni A."/>
            <person name="Grzebelus D."/>
            <person name="Bostan H."/>
            <person name="Rolling W."/>
            <person name="Curaba J."/>
            <person name="Simon P."/>
        </authorList>
    </citation>
    <scope>NUCLEOTIDE SEQUENCE</scope>
    <source>
        <tissue evidence="1">Leaf</tissue>
    </source>
</reference>
<dbReference type="AlphaFoldDB" id="A0AAF1AJG7"/>
<dbReference type="EMBL" id="CP093343">
    <property type="protein sequence ID" value="WOG84838.1"/>
    <property type="molecule type" value="Genomic_DNA"/>
</dbReference>
<dbReference type="Proteomes" id="UP000077755">
    <property type="component" value="Chromosome 1"/>
</dbReference>
<organism evidence="1 2">
    <name type="scientific">Daucus carota subsp. sativus</name>
    <name type="common">Carrot</name>
    <dbReference type="NCBI Taxonomy" id="79200"/>
    <lineage>
        <taxon>Eukaryota</taxon>
        <taxon>Viridiplantae</taxon>
        <taxon>Streptophyta</taxon>
        <taxon>Embryophyta</taxon>
        <taxon>Tracheophyta</taxon>
        <taxon>Spermatophyta</taxon>
        <taxon>Magnoliopsida</taxon>
        <taxon>eudicotyledons</taxon>
        <taxon>Gunneridae</taxon>
        <taxon>Pentapetalae</taxon>
        <taxon>asterids</taxon>
        <taxon>campanulids</taxon>
        <taxon>Apiales</taxon>
        <taxon>Apiaceae</taxon>
        <taxon>Apioideae</taxon>
        <taxon>Scandiceae</taxon>
        <taxon>Daucinae</taxon>
        <taxon>Daucus</taxon>
        <taxon>Daucus sect. Daucus</taxon>
    </lineage>
</organism>
<accession>A0AAF1AJG7</accession>
<dbReference type="InterPro" id="IPR052147">
    <property type="entry name" value="PP2-like/Lectin"/>
</dbReference>
<dbReference type="Pfam" id="PF14299">
    <property type="entry name" value="PP2"/>
    <property type="match status" value="1"/>
</dbReference>
<dbReference type="GO" id="GO:0030246">
    <property type="term" value="F:carbohydrate binding"/>
    <property type="evidence" value="ECO:0007669"/>
    <property type="project" value="InterPro"/>
</dbReference>
<dbReference type="PANTHER" id="PTHR48478">
    <property type="entry name" value="LECTIN-LIKE"/>
    <property type="match status" value="1"/>
</dbReference>
<gene>
    <name evidence="1" type="ORF">DCAR_0104023</name>
</gene>
<dbReference type="PANTHER" id="PTHR48478:SF1">
    <property type="entry name" value="LECTIN-LIKE"/>
    <property type="match status" value="1"/>
</dbReference>
<evidence type="ECO:0000313" key="2">
    <source>
        <dbReference type="Proteomes" id="UP000077755"/>
    </source>
</evidence>
<sequence>MAQVAKIDVAQTVKMGEKLPPDVVPAKDLTYANPQSWKFHGETAEFVGKGDPTVHGTYDVKKLDKGLVYEVYFYVTMKDNQVTSPVKLILELPNGTKQEKTEQITLDPLVWKAVSVGKFLNLFQTGDIKFTFSGVTGDTWKGMLLECVLISPSF</sequence>
<proteinExistence type="predicted"/>
<protein>
    <submittedName>
        <fullName evidence="1">Uncharacterized protein</fullName>
    </submittedName>
</protein>